<accession>A0A542ZW90</accession>
<feature type="binding site" evidence="4">
    <location>
        <position position="120"/>
    </location>
    <ligand>
        <name>Mg(2+)</name>
        <dbReference type="ChEBI" id="CHEBI:18420"/>
    </ligand>
</feature>
<dbReference type="GO" id="GO:0005829">
    <property type="term" value="C:cytosol"/>
    <property type="evidence" value="ECO:0007669"/>
    <property type="project" value="TreeGrafter"/>
</dbReference>
<evidence type="ECO:0000313" key="7">
    <source>
        <dbReference type="Proteomes" id="UP000315389"/>
    </source>
</evidence>
<evidence type="ECO:0000256" key="4">
    <source>
        <dbReference type="HAMAP-Rule" id="MF_01113"/>
    </source>
</evidence>
<dbReference type="SUPFAM" id="SSF100879">
    <property type="entry name" value="Lesion bypass DNA polymerase (Y-family), little finger domain"/>
    <property type="match status" value="1"/>
</dbReference>
<comment type="subcellular location">
    <subcellularLocation>
        <location evidence="4">Cytoplasm</location>
    </subcellularLocation>
</comment>
<dbReference type="GO" id="GO:0006281">
    <property type="term" value="P:DNA repair"/>
    <property type="evidence" value="ECO:0007669"/>
    <property type="project" value="UniProtKB-UniRule"/>
</dbReference>
<dbReference type="EMBL" id="VFOS01000001">
    <property type="protein sequence ID" value="TQL64628.1"/>
    <property type="molecule type" value="Genomic_DNA"/>
</dbReference>
<dbReference type="InterPro" id="IPR036775">
    <property type="entry name" value="DNA_pol_Y-fam_lit_finger_sf"/>
</dbReference>
<dbReference type="CDD" id="cd03586">
    <property type="entry name" value="PolY_Pol_IV_kappa"/>
    <property type="match status" value="1"/>
</dbReference>
<keyword evidence="4" id="KW-0548">Nucleotidyltransferase</keyword>
<dbReference type="Proteomes" id="UP000315389">
    <property type="component" value="Unassembled WGS sequence"/>
</dbReference>
<dbReference type="GO" id="GO:0006261">
    <property type="term" value="P:DNA-templated DNA replication"/>
    <property type="evidence" value="ECO:0007669"/>
    <property type="project" value="UniProtKB-UniRule"/>
</dbReference>
<evidence type="ECO:0000313" key="6">
    <source>
        <dbReference type="EMBL" id="TQL64628.1"/>
    </source>
</evidence>
<feature type="site" description="Substrate discrimination" evidence="4">
    <location>
        <position position="32"/>
    </location>
</feature>
<keyword evidence="4" id="KW-0963">Cytoplasm</keyword>
<keyword evidence="4" id="KW-0460">Magnesium</keyword>
<dbReference type="GO" id="GO:0000287">
    <property type="term" value="F:magnesium ion binding"/>
    <property type="evidence" value="ECO:0007669"/>
    <property type="project" value="UniProtKB-UniRule"/>
</dbReference>
<dbReference type="Gene3D" id="1.10.150.20">
    <property type="entry name" value="5' to 3' exonuclease, C-terminal subdomain"/>
    <property type="match status" value="1"/>
</dbReference>
<dbReference type="GO" id="GO:0003887">
    <property type="term" value="F:DNA-directed DNA polymerase activity"/>
    <property type="evidence" value="ECO:0007669"/>
    <property type="project" value="UniProtKB-UniRule"/>
</dbReference>
<reference evidence="6 7" key="1">
    <citation type="submission" date="2019-06" db="EMBL/GenBank/DDBJ databases">
        <title>Sequencing the genomes of 1000 actinobacteria strains.</title>
        <authorList>
            <person name="Klenk H.-P."/>
        </authorList>
    </citation>
    <scope>NUCLEOTIDE SEQUENCE [LARGE SCALE GENOMIC DNA]</scope>
    <source>
        <strain evidence="6 7">DSM 4813</strain>
    </source>
</reference>
<dbReference type="InterPro" id="IPR043502">
    <property type="entry name" value="DNA/RNA_pol_sf"/>
</dbReference>
<comment type="similarity">
    <text evidence="1 4">Belongs to the DNA polymerase type-Y family.</text>
</comment>
<evidence type="ECO:0000256" key="1">
    <source>
        <dbReference type="ARBA" id="ARBA00010945"/>
    </source>
</evidence>
<dbReference type="EC" id="2.7.7.7" evidence="4"/>
<proteinExistence type="inferred from homology"/>
<dbReference type="InterPro" id="IPR017961">
    <property type="entry name" value="DNA_pol_Y-fam_little_finger"/>
</dbReference>
<evidence type="ECO:0000256" key="3">
    <source>
        <dbReference type="ARBA" id="ARBA00049244"/>
    </source>
</evidence>
<dbReference type="NCBIfam" id="NF002677">
    <property type="entry name" value="PRK02406.1"/>
    <property type="match status" value="1"/>
</dbReference>
<feature type="active site" evidence="4">
    <location>
        <position position="121"/>
    </location>
</feature>
<dbReference type="GO" id="GO:0003684">
    <property type="term" value="F:damaged DNA binding"/>
    <property type="evidence" value="ECO:0007669"/>
    <property type="project" value="InterPro"/>
</dbReference>
<dbReference type="Gene3D" id="3.30.70.270">
    <property type="match status" value="1"/>
</dbReference>
<comment type="subunit">
    <text evidence="4">Monomer.</text>
</comment>
<dbReference type="HAMAP" id="MF_01113">
    <property type="entry name" value="DNApol_IV"/>
    <property type="match status" value="1"/>
</dbReference>
<dbReference type="Pfam" id="PF11799">
    <property type="entry name" value="IMS_C"/>
    <property type="match status" value="1"/>
</dbReference>
<keyword evidence="4" id="KW-0239">DNA-directed DNA polymerase</keyword>
<feature type="binding site" evidence="4">
    <location>
        <position position="27"/>
    </location>
    <ligand>
        <name>Mg(2+)</name>
        <dbReference type="ChEBI" id="CHEBI:18420"/>
    </ligand>
</feature>
<comment type="cofactor">
    <cofactor evidence="4">
        <name>Mg(2+)</name>
        <dbReference type="ChEBI" id="CHEBI:18420"/>
    </cofactor>
    <text evidence="4">Binds 2 magnesium ions per subunit.</text>
</comment>
<comment type="catalytic activity">
    <reaction evidence="3 4">
        <text>DNA(n) + a 2'-deoxyribonucleoside 5'-triphosphate = DNA(n+1) + diphosphate</text>
        <dbReference type="Rhea" id="RHEA:22508"/>
        <dbReference type="Rhea" id="RHEA-COMP:17339"/>
        <dbReference type="Rhea" id="RHEA-COMP:17340"/>
        <dbReference type="ChEBI" id="CHEBI:33019"/>
        <dbReference type="ChEBI" id="CHEBI:61560"/>
        <dbReference type="ChEBI" id="CHEBI:173112"/>
        <dbReference type="EC" id="2.7.7.7"/>
    </reaction>
</comment>
<keyword evidence="4" id="KW-0808">Transferase</keyword>
<comment type="caution">
    <text evidence="6">The sequence shown here is derived from an EMBL/GenBank/DDBJ whole genome shotgun (WGS) entry which is preliminary data.</text>
</comment>
<dbReference type="RefSeq" id="WP_142119702.1">
    <property type="nucleotide sequence ID" value="NZ_BAAASV010000001.1"/>
</dbReference>
<dbReference type="InterPro" id="IPR043128">
    <property type="entry name" value="Rev_trsase/Diguanyl_cyclase"/>
</dbReference>
<dbReference type="Gene3D" id="3.30.1490.100">
    <property type="entry name" value="DNA polymerase, Y-family, little finger domain"/>
    <property type="match status" value="1"/>
</dbReference>
<organism evidence="6 7">
    <name type="scientific">Rarobacter faecitabidus</name>
    <dbReference type="NCBI Taxonomy" id="13243"/>
    <lineage>
        <taxon>Bacteria</taxon>
        <taxon>Bacillati</taxon>
        <taxon>Actinomycetota</taxon>
        <taxon>Actinomycetes</taxon>
        <taxon>Micrococcales</taxon>
        <taxon>Rarobacteraceae</taxon>
        <taxon>Rarobacter</taxon>
    </lineage>
</organism>
<dbReference type="GO" id="GO:0009432">
    <property type="term" value="P:SOS response"/>
    <property type="evidence" value="ECO:0007669"/>
    <property type="project" value="TreeGrafter"/>
</dbReference>
<sequence>MSNAPRAAGVRRDWGGADDSCTILHVDMDAFYAAVEIADAPELAGLPIIVGGSGRSVVLSATYDVRSLGVRSAMPMASARRLAPGALVIPPRMHRYREVSREVMAILSEITPIVEQVSVDEAYLDVSGVRRHWRSASEIAQHLRERIAAELRVTCSVGVAPSKLIAKLASTNAKPDGLLVIPRNAEVEFVQSLPVGALPGVGARTQEALRERGIETVRELAQSDPASLRYWFGLHGGNLYDLAWARDRRGVDPRREELSIGSERTFAADTSDERELDRVLVALTDRVAGILRSRKVMGGVVVLKVKDAEFRVLSRSRQLPHPSSDAGILIDTLRQLWRESPAKGRLIRLVGVRVEQLHASAVTGVQGTLDDELAQTSVPRELVASAVDSVRDRFGGHVLAPASGLRRG</sequence>
<feature type="domain" description="UmuC" evidence="5">
    <location>
        <begin position="23"/>
        <end position="202"/>
    </location>
</feature>
<evidence type="ECO:0000256" key="2">
    <source>
        <dbReference type="ARBA" id="ARBA00025589"/>
    </source>
</evidence>
<keyword evidence="4" id="KW-0235">DNA replication</keyword>
<keyword evidence="4" id="KW-0234">DNA repair</keyword>
<evidence type="ECO:0000259" key="5">
    <source>
        <dbReference type="PROSITE" id="PS50173"/>
    </source>
</evidence>
<dbReference type="Pfam" id="PF00817">
    <property type="entry name" value="IMS"/>
    <property type="match status" value="1"/>
</dbReference>
<dbReference type="PANTHER" id="PTHR11076">
    <property type="entry name" value="DNA REPAIR POLYMERASE UMUC / TRANSFERASE FAMILY MEMBER"/>
    <property type="match status" value="1"/>
</dbReference>
<dbReference type="OrthoDB" id="9808813at2"/>
<keyword evidence="4" id="KW-0227">DNA damage</keyword>
<name>A0A542ZW90_RARFA</name>
<dbReference type="GO" id="GO:0042276">
    <property type="term" value="P:error-prone translesion synthesis"/>
    <property type="evidence" value="ECO:0007669"/>
    <property type="project" value="TreeGrafter"/>
</dbReference>
<gene>
    <name evidence="4" type="primary">dinB</name>
    <name evidence="6" type="ORF">FB461_1137</name>
</gene>
<dbReference type="InterPro" id="IPR022880">
    <property type="entry name" value="DNApol_IV"/>
</dbReference>
<dbReference type="PANTHER" id="PTHR11076:SF33">
    <property type="entry name" value="DNA POLYMERASE KAPPA"/>
    <property type="match status" value="1"/>
</dbReference>
<dbReference type="AlphaFoldDB" id="A0A542ZW90"/>
<keyword evidence="4" id="KW-0238">DNA-binding</keyword>
<dbReference type="SUPFAM" id="SSF56672">
    <property type="entry name" value="DNA/RNA polymerases"/>
    <property type="match status" value="1"/>
</dbReference>
<dbReference type="InterPro" id="IPR050116">
    <property type="entry name" value="DNA_polymerase-Y"/>
</dbReference>
<comment type="function">
    <text evidence="2 4">Poorly processive, error-prone DNA polymerase involved in untargeted mutagenesis. Copies undamaged DNA at stalled replication forks, which arise in vivo from mismatched or misaligned primer ends. These misaligned primers can be extended by PolIV. Exhibits no 3'-5' exonuclease (proofreading) activity. May be involved in translesional synthesis, in conjunction with the beta clamp from PolIII.</text>
</comment>
<dbReference type="PROSITE" id="PS50173">
    <property type="entry name" value="UMUC"/>
    <property type="match status" value="1"/>
</dbReference>
<keyword evidence="7" id="KW-1185">Reference proteome</keyword>
<dbReference type="Gene3D" id="3.40.1170.60">
    <property type="match status" value="1"/>
</dbReference>
<dbReference type="InterPro" id="IPR001126">
    <property type="entry name" value="UmuC"/>
</dbReference>
<keyword evidence="4" id="KW-0479">Metal-binding</keyword>
<keyword evidence="4" id="KW-0515">Mutator protein</keyword>
<protein>
    <recommendedName>
        <fullName evidence="4">DNA polymerase IV</fullName>
        <shortName evidence="4">Pol IV</shortName>
        <ecNumber evidence="4">2.7.7.7</ecNumber>
    </recommendedName>
</protein>